<reference evidence="2 3" key="1">
    <citation type="submission" date="2023-05" db="EMBL/GenBank/DDBJ databases">
        <title>Complete Genome Resource of Xanthomonas oryzae pv. leersiae Strain YNJC Isolated From Plateau Japonica Rice in Southwest China.</title>
        <authorList>
            <person name="Aa X."/>
            <person name="Mei L."/>
            <person name="Liu P."/>
            <person name="Yang Y."/>
            <person name="Tang C."/>
            <person name="Zhang F."/>
            <person name="Dong C."/>
            <person name="Wang B."/>
            <person name="Chen X."/>
            <person name="Dai L."/>
        </authorList>
    </citation>
    <scope>NUCLEOTIDE SEQUENCE [LARGE SCALE GENOMIC DNA]</scope>
    <source>
        <strain evidence="2 3">YNJC</strain>
    </source>
</reference>
<evidence type="ECO:0000259" key="1">
    <source>
        <dbReference type="Pfam" id="PF01609"/>
    </source>
</evidence>
<proteinExistence type="predicted"/>
<dbReference type="Proteomes" id="UP001228059">
    <property type="component" value="Chromosome"/>
</dbReference>
<name>A0AAJ6H143_9XANT</name>
<dbReference type="EMBL" id="CP127225">
    <property type="protein sequence ID" value="WIX08540.1"/>
    <property type="molecule type" value="Genomic_DNA"/>
</dbReference>
<dbReference type="GO" id="GO:0003677">
    <property type="term" value="F:DNA binding"/>
    <property type="evidence" value="ECO:0007669"/>
    <property type="project" value="InterPro"/>
</dbReference>
<feature type="domain" description="Transposase IS4-like" evidence="1">
    <location>
        <begin position="31"/>
        <end position="132"/>
    </location>
</feature>
<sequence>MPIKDLCQRHGFSEASCYLWRSKFGGMRVHDVSGANVHDSRRFERLLDAGNTARTIRVDGAYADRDPEARLKEEGYRVDIQHNGTRGNPLSRARQRRNERIAEDRAFVEHAFARLMHHGGKCLRTLGLARAKGVIGLKVAGHHLLRLARLQQAGMRPG</sequence>
<dbReference type="Pfam" id="PF01609">
    <property type="entry name" value="DDE_Tnp_1"/>
    <property type="match status" value="1"/>
</dbReference>
<accession>A0AAJ6H143</accession>
<dbReference type="GO" id="GO:0006313">
    <property type="term" value="P:DNA transposition"/>
    <property type="evidence" value="ECO:0007669"/>
    <property type="project" value="InterPro"/>
</dbReference>
<dbReference type="InterPro" id="IPR002559">
    <property type="entry name" value="Transposase_11"/>
</dbReference>
<dbReference type="GO" id="GO:0004803">
    <property type="term" value="F:transposase activity"/>
    <property type="evidence" value="ECO:0007669"/>
    <property type="project" value="InterPro"/>
</dbReference>
<dbReference type="AlphaFoldDB" id="A0AAJ6H143"/>
<evidence type="ECO:0000313" key="3">
    <source>
        <dbReference type="Proteomes" id="UP001228059"/>
    </source>
</evidence>
<gene>
    <name evidence="2" type="ORF">QN060_06455</name>
</gene>
<organism evidence="2 3">
    <name type="scientific">Xanthomonas oryzae pv. leersiae</name>
    <dbReference type="NCBI Taxonomy" id="3112258"/>
    <lineage>
        <taxon>Bacteria</taxon>
        <taxon>Pseudomonadati</taxon>
        <taxon>Pseudomonadota</taxon>
        <taxon>Gammaproteobacteria</taxon>
        <taxon>Lysobacterales</taxon>
        <taxon>Lysobacteraceae</taxon>
        <taxon>Xanthomonas</taxon>
    </lineage>
</organism>
<evidence type="ECO:0000313" key="2">
    <source>
        <dbReference type="EMBL" id="WIX08540.1"/>
    </source>
</evidence>
<protein>
    <submittedName>
        <fullName evidence="2">Transposase</fullName>
    </submittedName>
</protein>